<dbReference type="Gene3D" id="1.10.150.250">
    <property type="entry name" value="Flavinator of succinate dehydrogenase"/>
    <property type="match status" value="1"/>
</dbReference>
<evidence type="ECO:0000313" key="4">
    <source>
        <dbReference type="EMBL" id="RHZ29606.1"/>
    </source>
</evidence>
<sequence>MLSALARRAIPHATSSVRRHNVTIRCFSDNLDHLKISEVQESRVQERYVQMRKEHFGRREEFPAARCAAAVNDVVGIMGGADGSFRSQGDIDIDADTANRKRVIYRSKQRGWLEVDLLMGRWASENVWTLTVDELQQYEDILNRETIDIFNFISGKDAIPEEINTPVMKRIQDFCFSNPLGKASIQGFLDNKKHMSN</sequence>
<dbReference type="GO" id="GO:0034553">
    <property type="term" value="P:mitochondrial respiratory chain complex II assembly"/>
    <property type="evidence" value="ECO:0007669"/>
    <property type="project" value="TreeGrafter"/>
</dbReference>
<comment type="caution">
    <text evidence="3">The sequence shown here is derived from an EMBL/GenBank/DDBJ whole genome shotgun (WGS) entry which is preliminary data.</text>
</comment>
<dbReference type="FunFam" id="1.10.150.250:FF:000004">
    <property type="entry name" value="Succinate dehydrogenase assembly factor 2, mitochondrial"/>
    <property type="match status" value="1"/>
</dbReference>
<dbReference type="Proteomes" id="UP000285712">
    <property type="component" value="Unassembled WGS sequence"/>
</dbReference>
<dbReference type="InterPro" id="IPR005631">
    <property type="entry name" value="SDH"/>
</dbReference>
<keyword evidence="1" id="KW-0496">Mitochondrion</keyword>
<evidence type="ECO:0000313" key="5">
    <source>
        <dbReference type="Proteomes" id="UP000285430"/>
    </source>
</evidence>
<evidence type="ECO:0000256" key="2">
    <source>
        <dbReference type="ARBA" id="ARBA00023186"/>
    </source>
</evidence>
<dbReference type="EMBL" id="QUTG01000969">
    <property type="protein sequence ID" value="RHZ00760.1"/>
    <property type="molecule type" value="Genomic_DNA"/>
</dbReference>
<dbReference type="PANTHER" id="PTHR12469:SF2">
    <property type="entry name" value="SUCCINATE DEHYDROGENASE ASSEMBLY FACTOR 2, MITOCHONDRIAL"/>
    <property type="match status" value="1"/>
</dbReference>
<name>A0A3R7BSQ0_APHAT</name>
<keyword evidence="2" id="KW-0143">Chaperone</keyword>
<dbReference type="InterPro" id="IPR036714">
    <property type="entry name" value="SDH_sf"/>
</dbReference>
<dbReference type="SUPFAM" id="SSF109910">
    <property type="entry name" value="YgfY-like"/>
    <property type="match status" value="1"/>
</dbReference>
<accession>A0A3R7BSQ0</accession>
<dbReference type="VEuPathDB" id="FungiDB:H257_09161"/>
<proteinExistence type="predicted"/>
<dbReference type="Proteomes" id="UP000285430">
    <property type="component" value="Unassembled WGS sequence"/>
</dbReference>
<dbReference type="GO" id="GO:0006099">
    <property type="term" value="P:tricarboxylic acid cycle"/>
    <property type="evidence" value="ECO:0007669"/>
    <property type="project" value="TreeGrafter"/>
</dbReference>
<evidence type="ECO:0008006" key="7">
    <source>
        <dbReference type="Google" id="ProtNLM"/>
    </source>
</evidence>
<gene>
    <name evidence="3" type="ORF">DYB35_012244</name>
    <name evidence="4" type="ORF">DYB37_011508</name>
</gene>
<dbReference type="AlphaFoldDB" id="A0A3R7BSQ0"/>
<dbReference type="GO" id="GO:0006121">
    <property type="term" value="P:mitochondrial electron transport, succinate to ubiquinone"/>
    <property type="evidence" value="ECO:0007669"/>
    <property type="project" value="TreeGrafter"/>
</dbReference>
<dbReference type="PANTHER" id="PTHR12469">
    <property type="entry name" value="PROTEIN EMI5 HOMOLOG, MITOCHONDRIAL"/>
    <property type="match status" value="1"/>
</dbReference>
<evidence type="ECO:0000313" key="3">
    <source>
        <dbReference type="EMBL" id="RHZ00760.1"/>
    </source>
</evidence>
<evidence type="ECO:0000313" key="6">
    <source>
        <dbReference type="Proteomes" id="UP000285712"/>
    </source>
</evidence>
<organism evidence="3 6">
    <name type="scientific">Aphanomyces astaci</name>
    <name type="common">Crayfish plague agent</name>
    <dbReference type="NCBI Taxonomy" id="112090"/>
    <lineage>
        <taxon>Eukaryota</taxon>
        <taxon>Sar</taxon>
        <taxon>Stramenopiles</taxon>
        <taxon>Oomycota</taxon>
        <taxon>Saprolegniomycetes</taxon>
        <taxon>Saprolegniales</taxon>
        <taxon>Verrucalvaceae</taxon>
        <taxon>Aphanomyces</taxon>
    </lineage>
</organism>
<evidence type="ECO:0000256" key="1">
    <source>
        <dbReference type="ARBA" id="ARBA00023128"/>
    </source>
</evidence>
<protein>
    <recommendedName>
        <fullName evidence="7">Succinate dehydrogenase assembly factor 2, mitochondrial</fullName>
    </recommendedName>
</protein>
<dbReference type="GO" id="GO:0005739">
    <property type="term" value="C:mitochondrion"/>
    <property type="evidence" value="ECO:0007669"/>
    <property type="project" value="TreeGrafter"/>
</dbReference>
<reference evidence="5 6" key="1">
    <citation type="submission" date="2018-08" db="EMBL/GenBank/DDBJ databases">
        <title>Aphanomyces genome sequencing and annotation.</title>
        <authorList>
            <person name="Minardi D."/>
            <person name="Oidtmann B."/>
            <person name="Van Der Giezen M."/>
            <person name="Studholme D.J."/>
        </authorList>
    </citation>
    <scope>NUCLEOTIDE SEQUENCE [LARGE SCALE GENOMIC DNA]</scope>
    <source>
        <strain evidence="4 5">Da</strain>
        <strain evidence="3 6">Sv</strain>
    </source>
</reference>
<dbReference type="Pfam" id="PF03937">
    <property type="entry name" value="Sdh5"/>
    <property type="match status" value="1"/>
</dbReference>
<dbReference type="EMBL" id="QUTH01001702">
    <property type="protein sequence ID" value="RHZ29606.1"/>
    <property type="molecule type" value="Genomic_DNA"/>
</dbReference>